<dbReference type="EMBL" id="CP013659">
    <property type="protein sequence ID" value="ALS75902.1"/>
    <property type="molecule type" value="Genomic_DNA"/>
</dbReference>
<reference evidence="2" key="1">
    <citation type="submission" date="2016-01" db="EMBL/GenBank/DDBJ databases">
        <title>Complete genome of Planococcus rifietoensis type strain M8.</title>
        <authorList>
            <person name="See-Too W.S."/>
        </authorList>
    </citation>
    <scope>NUCLEOTIDE SEQUENCE [LARGE SCALE GENOMIC DNA]</scope>
    <source>
        <strain evidence="2">M8</strain>
    </source>
</reference>
<name>A0A0U2YWH8_9BACL</name>
<organism evidence="2 3">
    <name type="scientific">Planococcus rifietoensis</name>
    <dbReference type="NCBI Taxonomy" id="200991"/>
    <lineage>
        <taxon>Bacteria</taxon>
        <taxon>Bacillati</taxon>
        <taxon>Bacillota</taxon>
        <taxon>Bacilli</taxon>
        <taxon>Bacillales</taxon>
        <taxon>Caryophanaceae</taxon>
        <taxon>Planococcus</taxon>
    </lineage>
</organism>
<dbReference type="Proteomes" id="UP000067683">
    <property type="component" value="Chromosome"/>
</dbReference>
<keyword evidence="1" id="KW-1133">Transmembrane helix</keyword>
<keyword evidence="3" id="KW-1185">Reference proteome</keyword>
<evidence type="ECO:0000313" key="3">
    <source>
        <dbReference type="Proteomes" id="UP000067683"/>
    </source>
</evidence>
<dbReference type="KEGG" id="prt:AUC31_12165"/>
<dbReference type="OrthoDB" id="2427862at2"/>
<evidence type="ECO:0000256" key="1">
    <source>
        <dbReference type="SAM" id="Phobius"/>
    </source>
</evidence>
<dbReference type="RefSeq" id="WP_058382605.1">
    <property type="nucleotide sequence ID" value="NZ_CP013659.2"/>
</dbReference>
<keyword evidence="1" id="KW-0812">Transmembrane</keyword>
<gene>
    <name evidence="2" type="ORF">AUC31_12165</name>
</gene>
<sequence length="95" mass="10572">MAASQNNDPEKSLKKIMTLYGAALFLGLAISIFAHHIEDISGFLTFLVPAAVLYFFVLFAYFKKGIFRKIAYGIMAVIGLISLFMIFYLEITGGH</sequence>
<feature type="transmembrane region" description="Helical" evidence="1">
    <location>
        <begin position="16"/>
        <end position="37"/>
    </location>
</feature>
<dbReference type="AlphaFoldDB" id="A0A0U2YWH8"/>
<proteinExistence type="predicted"/>
<feature type="transmembrane region" description="Helical" evidence="1">
    <location>
        <begin position="43"/>
        <end position="62"/>
    </location>
</feature>
<feature type="transmembrane region" description="Helical" evidence="1">
    <location>
        <begin position="69"/>
        <end position="89"/>
    </location>
</feature>
<keyword evidence="1" id="KW-0472">Membrane</keyword>
<evidence type="ECO:0000313" key="2">
    <source>
        <dbReference type="EMBL" id="ALS75902.1"/>
    </source>
</evidence>
<accession>A0A0U2YWH8</accession>
<protein>
    <submittedName>
        <fullName evidence="2">Uncharacterized protein</fullName>
    </submittedName>
</protein>